<dbReference type="InterPro" id="IPR018357">
    <property type="entry name" value="Hexapep_transf_CS"/>
</dbReference>
<comment type="caution">
    <text evidence="5">The sequence shown here is derived from an EMBL/GenBank/DDBJ whole genome shotgun (WGS) entry which is preliminary data.</text>
</comment>
<evidence type="ECO:0000313" key="5">
    <source>
        <dbReference type="EMBL" id="TYO68525.1"/>
    </source>
</evidence>
<reference evidence="5 6" key="1">
    <citation type="submission" date="2019-08" db="EMBL/GenBank/DDBJ databases">
        <title>Bradyrhizobium hipponensis sp. nov., a rhizobium isolated from a Lupinus angustifolius root nodule in Tunisia.</title>
        <authorList>
            <person name="Off K."/>
            <person name="Rejili M."/>
            <person name="Mars M."/>
            <person name="Brachmann A."/>
            <person name="Marin M."/>
        </authorList>
    </citation>
    <scope>NUCLEOTIDE SEQUENCE [LARGE SCALE GENOMIC DNA]</scope>
    <source>
        <strain evidence="6">aSej3</strain>
    </source>
</reference>
<dbReference type="PANTHER" id="PTHR23416">
    <property type="entry name" value="SIALIC ACID SYNTHASE-RELATED"/>
    <property type="match status" value="1"/>
</dbReference>
<dbReference type="PANTHER" id="PTHR23416:SF23">
    <property type="entry name" value="ACETYLTRANSFERASE C18B11.09C-RELATED"/>
    <property type="match status" value="1"/>
</dbReference>
<organism evidence="5 6">
    <name type="scientific">Bradyrhizobium hipponense</name>
    <dbReference type="NCBI Taxonomy" id="2605638"/>
    <lineage>
        <taxon>Bacteria</taxon>
        <taxon>Pseudomonadati</taxon>
        <taxon>Pseudomonadota</taxon>
        <taxon>Alphaproteobacteria</taxon>
        <taxon>Hyphomicrobiales</taxon>
        <taxon>Nitrobacteraceae</taxon>
        <taxon>Bradyrhizobium</taxon>
    </lineage>
</organism>
<dbReference type="Gene3D" id="2.160.10.10">
    <property type="entry name" value="Hexapeptide repeat proteins"/>
    <property type="match status" value="1"/>
</dbReference>
<dbReference type="InterPro" id="IPR011004">
    <property type="entry name" value="Trimer_LpxA-like_sf"/>
</dbReference>
<name>A0A5S4YY44_9BRAD</name>
<proteinExistence type="inferred from homology"/>
<dbReference type="Pfam" id="PF00132">
    <property type="entry name" value="Hexapep"/>
    <property type="match status" value="1"/>
</dbReference>
<evidence type="ECO:0000256" key="4">
    <source>
        <dbReference type="ARBA" id="ARBA00023315"/>
    </source>
</evidence>
<evidence type="ECO:0000313" key="6">
    <source>
        <dbReference type="Proteomes" id="UP000324797"/>
    </source>
</evidence>
<keyword evidence="6" id="KW-1185">Reference proteome</keyword>
<dbReference type="InterPro" id="IPR051159">
    <property type="entry name" value="Hexapeptide_acetyltransf"/>
</dbReference>
<dbReference type="AlphaFoldDB" id="A0A5S4YY44"/>
<keyword evidence="4 5" id="KW-0012">Acyltransferase</keyword>
<evidence type="ECO:0000256" key="3">
    <source>
        <dbReference type="ARBA" id="ARBA00022737"/>
    </source>
</evidence>
<dbReference type="GO" id="GO:0008374">
    <property type="term" value="F:O-acyltransferase activity"/>
    <property type="evidence" value="ECO:0007669"/>
    <property type="project" value="TreeGrafter"/>
</dbReference>
<dbReference type="Proteomes" id="UP000324797">
    <property type="component" value="Unassembled WGS sequence"/>
</dbReference>
<dbReference type="PROSITE" id="PS00101">
    <property type="entry name" value="HEXAPEP_TRANSFERASES"/>
    <property type="match status" value="1"/>
</dbReference>
<dbReference type="CDD" id="cd04647">
    <property type="entry name" value="LbH_MAT_like"/>
    <property type="match status" value="1"/>
</dbReference>
<protein>
    <submittedName>
        <fullName evidence="5">Acyltransferase</fullName>
    </submittedName>
</protein>
<dbReference type="GO" id="GO:0005829">
    <property type="term" value="C:cytosol"/>
    <property type="evidence" value="ECO:0007669"/>
    <property type="project" value="TreeGrafter"/>
</dbReference>
<evidence type="ECO:0000256" key="2">
    <source>
        <dbReference type="ARBA" id="ARBA00022679"/>
    </source>
</evidence>
<sequence>MNLDLLLQRLLGRPTCELAAGARLLRTARIRNIRRDAKSIRIGEHSIIRGELLTFAHGGRIEIGSWCYVGEGARIWSGCSISLGDRVLIAHGANLFDNLTHPINHHDRHKQIREIFTKGHPAEIDLDDRPIAIGDDTWVGAGAYILRGVQIGARAVIGAGAVVTKDVAADTIVAGNPAVMVGRVDESYV</sequence>
<keyword evidence="2 5" id="KW-0808">Transferase</keyword>
<comment type="similarity">
    <text evidence="1">Belongs to the transferase hexapeptide repeat family.</text>
</comment>
<dbReference type="SUPFAM" id="SSF51161">
    <property type="entry name" value="Trimeric LpxA-like enzymes"/>
    <property type="match status" value="1"/>
</dbReference>
<accession>A0A5S4YY44</accession>
<evidence type="ECO:0000256" key="1">
    <source>
        <dbReference type="ARBA" id="ARBA00007274"/>
    </source>
</evidence>
<dbReference type="EMBL" id="VSTH01000001">
    <property type="protein sequence ID" value="TYO68525.1"/>
    <property type="molecule type" value="Genomic_DNA"/>
</dbReference>
<dbReference type="RefSeq" id="WP_110116716.1">
    <property type="nucleotide sequence ID" value="NZ_VSTH01000001.1"/>
</dbReference>
<keyword evidence="3" id="KW-0677">Repeat</keyword>
<dbReference type="InterPro" id="IPR001451">
    <property type="entry name" value="Hexapep"/>
</dbReference>
<gene>
    <name evidence="5" type="ORF">FXV83_00080</name>
</gene>